<evidence type="ECO:0000313" key="3">
    <source>
        <dbReference type="Proteomes" id="UP000188993"/>
    </source>
</evidence>
<name>A0A1S6IMI7_9LACT</name>
<dbReference type="STRING" id="708126.BW727_100375"/>
<sequence length="368" mass="38575">MSINEIIIWIMAIIMVLGAFDKAFGNKFQLGEQFEEGLMAMGALALSMAGIIVLAPKLSDWLSPIVVPLYELVGADPAMFAGTLLANDMGGFFLAQQMTTDPEIVLFSGGILGAMMGATIVFSIPVGLGLIEMKDRPYLAQGILCGIVTIPFGAMVSGLLMGIGMGKILVNLIPIIIVAILIALGLWKFPSKMINGFTMFGKLIVAVATLGLAVGGLDWLVGFKLFENQDSLGVAFETVGSIAITLAGAYGLVLIITKLFKKPLMKFGNLLGINEISAAGLIASLANNIAMFQTVKNMDNKGKVINIAFAVSASFAIGDHLGFTAGVAPEIIMPMIVGKLAGGISAVLVAILITKNMKQTESVVEDVA</sequence>
<dbReference type="Pfam" id="PF04346">
    <property type="entry name" value="EutH"/>
    <property type="match status" value="1"/>
</dbReference>
<dbReference type="PIRSF" id="PIRSF019466">
    <property type="entry name" value="EutH"/>
    <property type="match status" value="1"/>
</dbReference>
<feature type="transmembrane region" description="Helical" evidence="1">
    <location>
        <begin position="304"/>
        <end position="325"/>
    </location>
</feature>
<feature type="transmembrane region" description="Helical" evidence="1">
    <location>
        <begin position="37"/>
        <end position="58"/>
    </location>
</feature>
<dbReference type="EMBL" id="CP019728">
    <property type="protein sequence ID" value="AQS52768.1"/>
    <property type="molecule type" value="Genomic_DNA"/>
</dbReference>
<dbReference type="PANTHER" id="PTHR40089">
    <property type="entry name" value="ETHANOLAMINE UTILIZATION PROTEIN EUTH"/>
    <property type="match status" value="1"/>
</dbReference>
<evidence type="ECO:0008006" key="4">
    <source>
        <dbReference type="Google" id="ProtNLM"/>
    </source>
</evidence>
<protein>
    <recommendedName>
        <fullName evidence="4">Ethanolamine utilization protein EutH</fullName>
    </recommendedName>
</protein>
<gene>
    <name evidence="2" type="ORF">BW727_100375</name>
</gene>
<keyword evidence="1" id="KW-1133">Transmembrane helix</keyword>
<feature type="transmembrane region" description="Helical" evidence="1">
    <location>
        <begin position="6"/>
        <end position="25"/>
    </location>
</feature>
<dbReference type="Proteomes" id="UP000188993">
    <property type="component" value="Chromosome"/>
</dbReference>
<dbReference type="OrthoDB" id="9778282at2"/>
<feature type="transmembrane region" description="Helical" evidence="1">
    <location>
        <begin position="276"/>
        <end position="292"/>
    </location>
</feature>
<reference evidence="2 3" key="1">
    <citation type="journal article" date="2014" name="Int. J. Syst. Evol. Microbiol.">
        <title>Jeotgalibaca dankookensis gen. nov., sp. nov., a member of the family Carnobacteriaceae, isolated from seujeot (Korean traditional food).</title>
        <authorList>
            <person name="Lee D.G."/>
            <person name="Trujillo M.E."/>
            <person name="Kang H."/>
            <person name="Ahn T.Y."/>
        </authorList>
    </citation>
    <scope>NUCLEOTIDE SEQUENCE [LARGE SCALE GENOMIC DNA]</scope>
    <source>
        <strain evidence="2 3">EX-07</strain>
    </source>
</reference>
<accession>A0A1S6IMI7</accession>
<feature type="transmembrane region" description="Helical" evidence="1">
    <location>
        <begin position="104"/>
        <end position="126"/>
    </location>
</feature>
<feature type="transmembrane region" description="Helical" evidence="1">
    <location>
        <begin position="199"/>
        <end position="220"/>
    </location>
</feature>
<feature type="transmembrane region" description="Helical" evidence="1">
    <location>
        <begin position="168"/>
        <end position="187"/>
    </location>
</feature>
<feature type="transmembrane region" description="Helical" evidence="1">
    <location>
        <begin position="232"/>
        <end position="256"/>
    </location>
</feature>
<dbReference type="GO" id="GO:0005886">
    <property type="term" value="C:plasma membrane"/>
    <property type="evidence" value="ECO:0007669"/>
    <property type="project" value="TreeGrafter"/>
</dbReference>
<dbReference type="KEGG" id="jda:BW727_100375"/>
<proteinExistence type="predicted"/>
<feature type="transmembrane region" description="Helical" evidence="1">
    <location>
        <begin position="138"/>
        <end position="161"/>
    </location>
</feature>
<dbReference type="AlphaFoldDB" id="A0A1S6IMI7"/>
<feature type="transmembrane region" description="Helical" evidence="1">
    <location>
        <begin position="331"/>
        <end position="353"/>
    </location>
</feature>
<dbReference type="PANTHER" id="PTHR40089:SF1">
    <property type="entry name" value="ETHANOLAMINE PERMEASE EUTH-RELATED"/>
    <property type="match status" value="1"/>
</dbReference>
<keyword evidence="1" id="KW-0812">Transmembrane</keyword>
<dbReference type="InterPro" id="IPR007441">
    <property type="entry name" value="EutH"/>
</dbReference>
<dbReference type="GO" id="GO:0034228">
    <property type="term" value="F:ethanolamine transmembrane transporter activity"/>
    <property type="evidence" value="ECO:0007669"/>
    <property type="project" value="InterPro"/>
</dbReference>
<keyword evidence="3" id="KW-1185">Reference proteome</keyword>
<dbReference type="NCBIfam" id="NF011666">
    <property type="entry name" value="PRK15086.1-2"/>
    <property type="match status" value="1"/>
</dbReference>
<organism evidence="2 3">
    <name type="scientific">Jeotgalibaca dankookensis</name>
    <dbReference type="NCBI Taxonomy" id="708126"/>
    <lineage>
        <taxon>Bacteria</taxon>
        <taxon>Bacillati</taxon>
        <taxon>Bacillota</taxon>
        <taxon>Bacilli</taxon>
        <taxon>Lactobacillales</taxon>
        <taxon>Carnobacteriaceae</taxon>
        <taxon>Jeotgalibaca</taxon>
    </lineage>
</organism>
<dbReference type="RefSeq" id="WP_062468382.1">
    <property type="nucleotide sequence ID" value="NZ_BBYN01000007.1"/>
</dbReference>
<evidence type="ECO:0000313" key="2">
    <source>
        <dbReference type="EMBL" id="AQS52768.1"/>
    </source>
</evidence>
<evidence type="ECO:0000256" key="1">
    <source>
        <dbReference type="SAM" id="Phobius"/>
    </source>
</evidence>
<keyword evidence="1" id="KW-0472">Membrane</keyword>